<dbReference type="PATRIC" id="fig|1121307.3.peg.2177"/>
<dbReference type="OrthoDB" id="159416at2"/>
<keyword evidence="3" id="KW-0269">Exonuclease</keyword>
<dbReference type="PANTHER" id="PTHR23044:SF61">
    <property type="entry name" value="3'-5' EXORIBONUCLEASE 1-RELATED"/>
    <property type="match status" value="1"/>
</dbReference>
<evidence type="ECO:0000259" key="4">
    <source>
        <dbReference type="SMART" id="SM00479"/>
    </source>
</evidence>
<dbReference type="GO" id="GO:0000175">
    <property type="term" value="F:3'-5'-RNA exonuclease activity"/>
    <property type="evidence" value="ECO:0007669"/>
    <property type="project" value="InterPro"/>
</dbReference>
<organism evidence="5 6">
    <name type="scientific">Clostridium cylindrosporum DSM 605</name>
    <dbReference type="NCBI Taxonomy" id="1121307"/>
    <lineage>
        <taxon>Bacteria</taxon>
        <taxon>Bacillati</taxon>
        <taxon>Bacillota</taxon>
        <taxon>Clostridia</taxon>
        <taxon>Eubacteriales</taxon>
        <taxon>Clostridiaceae</taxon>
        <taxon>Clostridium</taxon>
    </lineage>
</organism>
<dbReference type="InterPro" id="IPR036397">
    <property type="entry name" value="RNaseH_sf"/>
</dbReference>
<dbReference type="InterPro" id="IPR047201">
    <property type="entry name" value="ERI-1_3'hExo-like"/>
</dbReference>
<keyword evidence="1" id="KW-0540">Nuclease</keyword>
<dbReference type="Proteomes" id="UP000036756">
    <property type="component" value="Unassembled WGS sequence"/>
</dbReference>
<dbReference type="CDD" id="cd06133">
    <property type="entry name" value="ERI-1_3'hExo_like"/>
    <property type="match status" value="1"/>
</dbReference>
<protein>
    <recommendedName>
        <fullName evidence="4">Exonuclease domain-containing protein</fullName>
    </recommendedName>
</protein>
<dbReference type="GO" id="GO:0003676">
    <property type="term" value="F:nucleic acid binding"/>
    <property type="evidence" value="ECO:0007669"/>
    <property type="project" value="InterPro"/>
</dbReference>
<reference evidence="5 6" key="1">
    <citation type="submission" date="2015-06" db="EMBL/GenBank/DDBJ databases">
        <title>Draft genome sequence of the purine-degrading Clostridium cylindrosporum HC-1 (DSM 605).</title>
        <authorList>
            <person name="Poehlein A."/>
            <person name="Schiel-Bengelsdorf B."/>
            <person name="Bengelsdorf F."/>
            <person name="Daniel R."/>
            <person name="Duerre P."/>
        </authorList>
    </citation>
    <scope>NUCLEOTIDE SEQUENCE [LARGE SCALE GENOMIC DNA]</scope>
    <source>
        <strain evidence="5 6">DSM 605</strain>
    </source>
</reference>
<keyword evidence="2" id="KW-0378">Hydrolase</keyword>
<evidence type="ECO:0000256" key="2">
    <source>
        <dbReference type="ARBA" id="ARBA00022801"/>
    </source>
</evidence>
<evidence type="ECO:0000256" key="1">
    <source>
        <dbReference type="ARBA" id="ARBA00022722"/>
    </source>
</evidence>
<dbReference type="STRING" id="1121307.CLCY_6c00460"/>
<gene>
    <name evidence="5" type="ORF">CLCY_6c00460</name>
</gene>
<accession>A0A0J8DAU2</accession>
<evidence type="ECO:0000313" key="5">
    <source>
        <dbReference type="EMBL" id="KMT23165.1"/>
    </source>
</evidence>
<evidence type="ECO:0000256" key="3">
    <source>
        <dbReference type="ARBA" id="ARBA00022839"/>
    </source>
</evidence>
<name>A0A0J8DAU2_CLOCY</name>
<sequence length="355" mass="41805">MGVNKFICYYSDLYKNVKKEISIRILVIDNKGHIIFRKNKKITDIEHSSLAKYIAFRELFSSLSELERSLNSKEESKIPIDIISFDKKIVPAFINLNLAKGKFKISNIEKLRFMLNSRTNWSIRYDEKSKEIFKKLYSQSLLGKNGKKLKGYKLPRKKQRIRKVQDAIGDGCESLAFFDVEMNCIDRKDNTLGYWEVVSIGVVKYHIKTKSVHKFYTVIKPKVQRILSERCIQITGLTQLEVDMGIDYKDAMKNMQRWLGDGKIVFMSWGREDIKALKSNSTLEGNHNQLIYQIRKNYVDFQKEFSYYHEGSNQVISLIKALSVYEEEFEGDQHNALNDAYNLYRVYDRYKKEMY</sequence>
<dbReference type="EMBL" id="LFVU01000002">
    <property type="protein sequence ID" value="KMT23165.1"/>
    <property type="molecule type" value="Genomic_DNA"/>
</dbReference>
<dbReference type="InterPro" id="IPR012337">
    <property type="entry name" value="RNaseH-like_sf"/>
</dbReference>
<dbReference type="Pfam" id="PF00929">
    <property type="entry name" value="RNase_T"/>
    <property type="match status" value="1"/>
</dbReference>
<dbReference type="AlphaFoldDB" id="A0A0J8DAU2"/>
<dbReference type="SMART" id="SM00479">
    <property type="entry name" value="EXOIII"/>
    <property type="match status" value="1"/>
</dbReference>
<dbReference type="RefSeq" id="WP_048569250.1">
    <property type="nucleotide sequence ID" value="NZ_LFVU01000002.1"/>
</dbReference>
<dbReference type="SUPFAM" id="SSF53098">
    <property type="entry name" value="Ribonuclease H-like"/>
    <property type="match status" value="1"/>
</dbReference>
<keyword evidence="6" id="KW-1185">Reference proteome</keyword>
<dbReference type="InterPro" id="IPR051274">
    <property type="entry name" value="3-5_Exoribonuclease"/>
</dbReference>
<dbReference type="PANTHER" id="PTHR23044">
    <property type="entry name" value="3'-5' EXONUCLEASE ERI1-RELATED"/>
    <property type="match status" value="1"/>
</dbReference>
<evidence type="ECO:0000313" key="6">
    <source>
        <dbReference type="Proteomes" id="UP000036756"/>
    </source>
</evidence>
<dbReference type="InterPro" id="IPR013520">
    <property type="entry name" value="Ribonucl_H"/>
</dbReference>
<feature type="domain" description="Exonuclease" evidence="4">
    <location>
        <begin position="174"/>
        <end position="354"/>
    </location>
</feature>
<dbReference type="Gene3D" id="3.30.420.10">
    <property type="entry name" value="Ribonuclease H-like superfamily/Ribonuclease H"/>
    <property type="match status" value="1"/>
</dbReference>
<comment type="caution">
    <text evidence="5">The sequence shown here is derived from an EMBL/GenBank/DDBJ whole genome shotgun (WGS) entry which is preliminary data.</text>
</comment>
<proteinExistence type="predicted"/>